<keyword evidence="2 9" id="KW-0489">Methyltransferase</keyword>
<dbReference type="GO" id="GO:0009307">
    <property type="term" value="P:DNA restriction-modification system"/>
    <property type="evidence" value="ECO:0007669"/>
    <property type="project" value="UniProtKB-KW"/>
</dbReference>
<evidence type="ECO:0000313" key="9">
    <source>
        <dbReference type="EMBL" id="MDB6373593.1"/>
    </source>
</evidence>
<dbReference type="PROSITE" id="PS00092">
    <property type="entry name" value="N6_MTASE"/>
    <property type="match status" value="1"/>
</dbReference>
<protein>
    <recommendedName>
        <fullName evidence="1">site-specific DNA-methyltransferase (adenine-specific)</fullName>
        <ecNumber evidence="1">2.1.1.72</ecNumber>
    </recommendedName>
</protein>
<evidence type="ECO:0000256" key="5">
    <source>
        <dbReference type="ARBA" id="ARBA00022747"/>
    </source>
</evidence>
<evidence type="ECO:0000256" key="2">
    <source>
        <dbReference type="ARBA" id="ARBA00022603"/>
    </source>
</evidence>
<feature type="domain" description="Type II methyltransferase M.TaqI-like" evidence="8">
    <location>
        <begin position="77"/>
        <end position="184"/>
    </location>
</feature>
<dbReference type="GO" id="GO:0009007">
    <property type="term" value="F:site-specific DNA-methyltransferase (adenine-specific) activity"/>
    <property type="evidence" value="ECO:0007669"/>
    <property type="project" value="UniProtKB-EC"/>
</dbReference>
<evidence type="ECO:0000256" key="3">
    <source>
        <dbReference type="ARBA" id="ARBA00022679"/>
    </source>
</evidence>
<accession>A0AAW6BLI6</accession>
<evidence type="ECO:0000256" key="7">
    <source>
        <dbReference type="ARBA" id="ARBA00047942"/>
    </source>
</evidence>
<dbReference type="InterPro" id="IPR002052">
    <property type="entry name" value="DNA_methylase_N6_adenine_CS"/>
</dbReference>
<dbReference type="PANTHER" id="PTHR33841:SF1">
    <property type="entry name" value="DNA METHYLTRANSFERASE A"/>
    <property type="match status" value="1"/>
</dbReference>
<dbReference type="CDD" id="cd02440">
    <property type="entry name" value="AdoMet_MTases"/>
    <property type="match status" value="1"/>
</dbReference>
<dbReference type="EC" id="2.1.1.72" evidence="1"/>
<dbReference type="AlphaFoldDB" id="A0AAW6BLI6"/>
<dbReference type="InterPro" id="IPR011639">
    <property type="entry name" value="MethylTrfase_TaqI-like_dom"/>
</dbReference>
<dbReference type="SUPFAM" id="SSF53335">
    <property type="entry name" value="S-adenosyl-L-methionine-dependent methyltransferases"/>
    <property type="match status" value="1"/>
</dbReference>
<dbReference type="PANTHER" id="PTHR33841">
    <property type="entry name" value="DNA METHYLTRANSFERASE YEEA-RELATED"/>
    <property type="match status" value="1"/>
</dbReference>
<keyword evidence="4" id="KW-0949">S-adenosyl-L-methionine</keyword>
<sequence>MVDFNQYYTSKDVSDLLTSFITFDNPKTCLELSAGEGALLHALRKRWTNLHFTTIEIDPINHKVLKDAFPYSTHFCVDATEEYCKILLGNSSFDLAVCNPPFESINTNDNIRFFLESILGDKFVRLKKIRAEMFFLAINLFFLKENGILAIIVPELLIEGIKFRDFRESVFTNNTLQYLIEFKHRSFKKTEAKTYILVIKKGKSDSNYSFHRVKVDSNFKVVKSSTSAIKSLYNISDFGKQLCSNKFLILRGNISGKECKRISEAYIHTTTMSNDLCYVYLPEIEINGNVKKAIAGDIIISRVGTRVLGKTNIVAVGEAVISDCVFCVRFFNSNDRITFLNFWKENRKSWLIKNATGTCAMHITKEKMFKLIESLL</sequence>
<dbReference type="Gene3D" id="3.40.50.150">
    <property type="entry name" value="Vaccinia Virus protein VP39"/>
    <property type="match status" value="1"/>
</dbReference>
<evidence type="ECO:0000256" key="1">
    <source>
        <dbReference type="ARBA" id="ARBA00011900"/>
    </source>
</evidence>
<dbReference type="InterPro" id="IPR050953">
    <property type="entry name" value="N4_N6_ade-DNA_methylase"/>
</dbReference>
<dbReference type="EMBL" id="JAQMFO010000027">
    <property type="protein sequence ID" value="MDB6373593.1"/>
    <property type="molecule type" value="Genomic_DNA"/>
</dbReference>
<evidence type="ECO:0000313" key="10">
    <source>
        <dbReference type="Proteomes" id="UP001212996"/>
    </source>
</evidence>
<comment type="catalytic activity">
    <reaction evidence="7">
        <text>a 2'-deoxyadenosine in DNA + S-adenosyl-L-methionine = an N(6)-methyl-2'-deoxyadenosine in DNA + S-adenosyl-L-homocysteine + H(+)</text>
        <dbReference type="Rhea" id="RHEA:15197"/>
        <dbReference type="Rhea" id="RHEA-COMP:12418"/>
        <dbReference type="Rhea" id="RHEA-COMP:12419"/>
        <dbReference type="ChEBI" id="CHEBI:15378"/>
        <dbReference type="ChEBI" id="CHEBI:57856"/>
        <dbReference type="ChEBI" id="CHEBI:59789"/>
        <dbReference type="ChEBI" id="CHEBI:90615"/>
        <dbReference type="ChEBI" id="CHEBI:90616"/>
        <dbReference type="EC" id="2.1.1.72"/>
    </reaction>
</comment>
<dbReference type="SUPFAM" id="SSF116734">
    <property type="entry name" value="DNA methylase specificity domain"/>
    <property type="match status" value="1"/>
</dbReference>
<dbReference type="Gene3D" id="3.90.220.20">
    <property type="entry name" value="DNA methylase specificity domains"/>
    <property type="match status" value="1"/>
</dbReference>
<dbReference type="InterPro" id="IPR029063">
    <property type="entry name" value="SAM-dependent_MTases_sf"/>
</dbReference>
<keyword evidence="3" id="KW-0808">Transferase</keyword>
<gene>
    <name evidence="9" type="ORF">PH362_17075</name>
</gene>
<dbReference type="InterPro" id="IPR044946">
    <property type="entry name" value="Restrct_endonuc_typeI_TRD_sf"/>
</dbReference>
<dbReference type="Pfam" id="PF07669">
    <property type="entry name" value="Eco57I"/>
    <property type="match status" value="1"/>
</dbReference>
<reference evidence="9" key="1">
    <citation type="submission" date="2023-01" db="EMBL/GenBank/DDBJ databases">
        <title>Genome sequencing of Photorhabdus bodei 09-20.</title>
        <authorList>
            <person name="Kalindamar S."/>
            <person name="Kumru S."/>
        </authorList>
    </citation>
    <scope>NUCLEOTIDE SEQUENCE</scope>
    <source>
        <strain evidence="9">09-20</strain>
    </source>
</reference>
<organism evidence="9 10">
    <name type="scientific">Photorhabdus bodei</name>
    <dbReference type="NCBI Taxonomy" id="2029681"/>
    <lineage>
        <taxon>Bacteria</taxon>
        <taxon>Pseudomonadati</taxon>
        <taxon>Pseudomonadota</taxon>
        <taxon>Gammaproteobacteria</taxon>
        <taxon>Enterobacterales</taxon>
        <taxon>Morganellaceae</taxon>
        <taxon>Photorhabdus</taxon>
    </lineage>
</organism>
<dbReference type="PRINTS" id="PR00507">
    <property type="entry name" value="N12N6MTFRASE"/>
</dbReference>
<evidence type="ECO:0000256" key="4">
    <source>
        <dbReference type="ARBA" id="ARBA00022691"/>
    </source>
</evidence>
<dbReference type="Proteomes" id="UP001212996">
    <property type="component" value="Unassembled WGS sequence"/>
</dbReference>
<dbReference type="GO" id="GO:0032259">
    <property type="term" value="P:methylation"/>
    <property type="evidence" value="ECO:0007669"/>
    <property type="project" value="UniProtKB-KW"/>
</dbReference>
<keyword evidence="5" id="KW-0680">Restriction system</keyword>
<comment type="caution">
    <text evidence="9">The sequence shown here is derived from an EMBL/GenBank/DDBJ whole genome shotgun (WGS) entry which is preliminary data.</text>
</comment>
<dbReference type="GO" id="GO:0003677">
    <property type="term" value="F:DNA binding"/>
    <property type="evidence" value="ECO:0007669"/>
    <property type="project" value="UniProtKB-KW"/>
</dbReference>
<evidence type="ECO:0000259" key="8">
    <source>
        <dbReference type="Pfam" id="PF07669"/>
    </source>
</evidence>
<proteinExistence type="predicted"/>
<keyword evidence="6" id="KW-0238">DNA-binding</keyword>
<name>A0AAW6BLI6_9GAMM</name>
<evidence type="ECO:0000256" key="6">
    <source>
        <dbReference type="ARBA" id="ARBA00023125"/>
    </source>
</evidence>
<dbReference type="RefSeq" id="WP_271867057.1">
    <property type="nucleotide sequence ID" value="NZ_JAQMFO010000027.1"/>
</dbReference>